<organism evidence="2 3">
    <name type="scientific">Paenibacillus radicis</name>
    <name type="common">ex Xue et al. 2023</name>
    <dbReference type="NCBI Taxonomy" id="2972489"/>
    <lineage>
        <taxon>Bacteria</taxon>
        <taxon>Bacillati</taxon>
        <taxon>Bacillota</taxon>
        <taxon>Bacilli</taxon>
        <taxon>Bacillales</taxon>
        <taxon>Paenibacillaceae</taxon>
        <taxon>Paenibacillus</taxon>
    </lineage>
</organism>
<dbReference type="InterPro" id="IPR016181">
    <property type="entry name" value="Acyl_CoA_acyltransferase"/>
</dbReference>
<dbReference type="SUPFAM" id="SSF55729">
    <property type="entry name" value="Acyl-CoA N-acyltransferases (Nat)"/>
    <property type="match status" value="1"/>
</dbReference>
<proteinExistence type="predicted"/>
<reference evidence="2 3" key="1">
    <citation type="submission" date="2022-08" db="EMBL/GenBank/DDBJ databases">
        <title>Paenibacillus endoradicis sp. nov., Paenibacillus radicibacter sp. nov and Paenibacillus pararadicis sp. nov., three cold-adapted plant growth-promoting bacteria isolated from root of Larix gmelinii in Great Khingan.</title>
        <authorList>
            <person name="Xue H."/>
        </authorList>
    </citation>
    <scope>NUCLEOTIDE SEQUENCE [LARGE SCALE GENOMIC DNA]</scope>
    <source>
        <strain evidence="2 3">N5-1-1-5</strain>
    </source>
</reference>
<feature type="domain" description="N-acetyltransferase" evidence="1">
    <location>
        <begin position="133"/>
        <end position="268"/>
    </location>
</feature>
<keyword evidence="3" id="KW-1185">Reference proteome</keyword>
<comment type="caution">
    <text evidence="2">The sequence shown here is derived from an EMBL/GenBank/DDBJ whole genome shotgun (WGS) entry which is preliminary data.</text>
</comment>
<dbReference type="InterPro" id="IPR000182">
    <property type="entry name" value="GNAT_dom"/>
</dbReference>
<evidence type="ECO:0000259" key="1">
    <source>
        <dbReference type="PROSITE" id="PS51186"/>
    </source>
</evidence>
<evidence type="ECO:0000313" key="2">
    <source>
        <dbReference type="EMBL" id="MCR8630499.1"/>
    </source>
</evidence>
<evidence type="ECO:0000313" key="3">
    <source>
        <dbReference type="Proteomes" id="UP001300012"/>
    </source>
</evidence>
<dbReference type="Proteomes" id="UP001300012">
    <property type="component" value="Unassembled WGS sequence"/>
</dbReference>
<accession>A0ABT1YBC6</accession>
<dbReference type="RefSeq" id="WP_258212107.1">
    <property type="nucleotide sequence ID" value="NZ_JANQBD010000002.1"/>
</dbReference>
<protein>
    <submittedName>
        <fullName evidence="2">GNAT family N-acetyltransferase</fullName>
    </submittedName>
</protein>
<dbReference type="Gene3D" id="3.40.630.30">
    <property type="match status" value="1"/>
</dbReference>
<sequence length="268" mass="30337">MSFQIQTHEFAELMEKAEIDYMIDRMNAIKERPGNPMGIEIVKFGGAIAFYSKEMPWPQFNTVKGISFNDLHVLDDILEFYKSKGSRLQFEIIPTKAKKELMKALFERAFYQSDFHATLYGHPAEKSISGGSVTVRELEADEINLYAEIHCLGTGLSLSGKSHVADNNRVLFNREGWKFFGGFVDDTPAGVGVMYIKDGLASLTFATTLQEFRNKGVQKALIERRIWEACRNNCNLVISQAAYASTSFRNMERAGLRLGYTRGTWIRG</sequence>
<name>A0ABT1YBC6_9BACL</name>
<dbReference type="PROSITE" id="PS51186">
    <property type="entry name" value="GNAT"/>
    <property type="match status" value="1"/>
</dbReference>
<dbReference type="EMBL" id="JANQBD010000002">
    <property type="protein sequence ID" value="MCR8630499.1"/>
    <property type="molecule type" value="Genomic_DNA"/>
</dbReference>
<gene>
    <name evidence="2" type="ORF">NV381_04685</name>
</gene>